<dbReference type="Gene3D" id="3.30.360.10">
    <property type="entry name" value="Dihydrodipicolinate Reductase, domain 2"/>
    <property type="match status" value="1"/>
</dbReference>
<dbReference type="Proteomes" id="UP000502297">
    <property type="component" value="Chromosome"/>
</dbReference>
<proteinExistence type="predicted"/>
<keyword evidence="2" id="KW-1133">Transmembrane helix</keyword>
<feature type="region of interest" description="Disordered" evidence="1">
    <location>
        <begin position="190"/>
        <end position="214"/>
    </location>
</feature>
<evidence type="ECO:0000259" key="4">
    <source>
        <dbReference type="Pfam" id="PF22725"/>
    </source>
</evidence>
<dbReference type="InterPro" id="IPR051317">
    <property type="entry name" value="Gfo/Idh/MocA_oxidoreduct"/>
</dbReference>
<protein>
    <submittedName>
        <fullName evidence="5">Gfo/Idh/MocA family oxidoreductase</fullName>
    </submittedName>
</protein>
<dbReference type="KEGG" id="asha:G8E00_11145"/>
<dbReference type="Gene3D" id="3.40.50.720">
    <property type="entry name" value="NAD(P)-binding Rossmann-like Domain"/>
    <property type="match status" value="1"/>
</dbReference>
<dbReference type="SUPFAM" id="SSF55347">
    <property type="entry name" value="Glyceraldehyde-3-phosphate dehydrogenase-like, C-terminal domain"/>
    <property type="match status" value="1"/>
</dbReference>
<dbReference type="GO" id="GO:0000166">
    <property type="term" value="F:nucleotide binding"/>
    <property type="evidence" value="ECO:0007669"/>
    <property type="project" value="InterPro"/>
</dbReference>
<dbReference type="Pfam" id="PF01408">
    <property type="entry name" value="GFO_IDH_MocA"/>
    <property type="match status" value="1"/>
</dbReference>
<gene>
    <name evidence="5" type="ORF">G8E00_11145</name>
</gene>
<dbReference type="InterPro" id="IPR000683">
    <property type="entry name" value="Gfo/Idh/MocA-like_OxRdtase_N"/>
</dbReference>
<evidence type="ECO:0000256" key="1">
    <source>
        <dbReference type="SAM" id="MobiDB-lite"/>
    </source>
</evidence>
<feature type="domain" description="Gfo/Idh/MocA-like oxidoreductase N-terminal" evidence="3">
    <location>
        <begin position="21"/>
        <end position="150"/>
    </location>
</feature>
<evidence type="ECO:0000313" key="5">
    <source>
        <dbReference type="EMBL" id="QIO06469.1"/>
    </source>
</evidence>
<accession>A0A6G8RX15</accession>
<keyword evidence="2" id="KW-0472">Membrane</keyword>
<dbReference type="SUPFAM" id="SSF51735">
    <property type="entry name" value="NAD(P)-binding Rossmann-fold domains"/>
    <property type="match status" value="1"/>
</dbReference>
<dbReference type="RefSeq" id="WP_166010769.1">
    <property type="nucleotide sequence ID" value="NZ_CP049801.1"/>
</dbReference>
<name>A0A6G8RX15_9GAMM</name>
<feature type="domain" description="GFO/IDH/MocA-like oxidoreductase" evidence="4">
    <location>
        <begin position="159"/>
        <end position="291"/>
    </location>
</feature>
<dbReference type="InterPro" id="IPR036291">
    <property type="entry name" value="NAD(P)-bd_dom_sf"/>
</dbReference>
<evidence type="ECO:0000256" key="2">
    <source>
        <dbReference type="SAM" id="Phobius"/>
    </source>
</evidence>
<dbReference type="PANTHER" id="PTHR43708">
    <property type="entry name" value="CONSERVED EXPRESSED OXIDOREDUCTASE (EUROFUNG)"/>
    <property type="match status" value="1"/>
</dbReference>
<evidence type="ECO:0000313" key="6">
    <source>
        <dbReference type="Proteomes" id="UP000502297"/>
    </source>
</evidence>
<dbReference type="AlphaFoldDB" id="A0A6G8RX15"/>
<keyword evidence="2" id="KW-0812">Transmembrane</keyword>
<dbReference type="PANTHER" id="PTHR43708:SF3">
    <property type="entry name" value="OXIDOREDUCTASE"/>
    <property type="match status" value="1"/>
</dbReference>
<evidence type="ECO:0000259" key="3">
    <source>
        <dbReference type="Pfam" id="PF01408"/>
    </source>
</evidence>
<sequence>MEAENKSRLNKLDLQKNSRPIRLGIVGGASGGFIGPVHAMAARMDNRYRIVAGALSSRAEVAKSAGAEWFIDPERCYTDYKEMARIESQREDGIEAVAITTPNFTHFDIAKTFLEAGIHVICDKPMTTSLEDALALEKIAKDSGLCFMVPHVFSAYAMVRQAKAMVAEGLLGDIRLVHVEFMMDWLTNPIEQQDGGQGNWRTDPTKSGPGGGSADIGTHAWHLAQFITGQKINAVLAQVEAIVPNRRLDDNVQVLTRFENGARGTILVSQVAPGNDCEVRVRIYGSKGSIEWNHNEMNKLRYTSVDKPTQIISRGDFGLSKSSYLATWLPKGHPEGYIEGFAQLYSEFAVAIESHRTGEKPEVAPMYSDIHDGVSGVLFVESILKSHHNGNVWVSPAEVLASYKKG</sequence>
<dbReference type="Pfam" id="PF22725">
    <property type="entry name" value="GFO_IDH_MocA_C3"/>
    <property type="match status" value="1"/>
</dbReference>
<feature type="transmembrane region" description="Helical" evidence="2">
    <location>
        <begin position="21"/>
        <end position="41"/>
    </location>
</feature>
<organism evidence="5 6">
    <name type="scientific">Acinetobacter shaoyimingii</name>
    <dbReference type="NCBI Taxonomy" id="2715164"/>
    <lineage>
        <taxon>Bacteria</taxon>
        <taxon>Pseudomonadati</taxon>
        <taxon>Pseudomonadota</taxon>
        <taxon>Gammaproteobacteria</taxon>
        <taxon>Moraxellales</taxon>
        <taxon>Moraxellaceae</taxon>
        <taxon>Acinetobacter</taxon>
    </lineage>
</organism>
<dbReference type="InterPro" id="IPR055170">
    <property type="entry name" value="GFO_IDH_MocA-like_dom"/>
</dbReference>
<keyword evidence="6" id="KW-1185">Reference proteome</keyword>
<dbReference type="EMBL" id="CP049801">
    <property type="protein sequence ID" value="QIO06469.1"/>
    <property type="molecule type" value="Genomic_DNA"/>
</dbReference>
<reference evidence="5 6" key="1">
    <citation type="submission" date="2020-03" db="EMBL/GenBank/DDBJ databases">
        <authorList>
            <person name="Zhu W."/>
        </authorList>
    </citation>
    <scope>NUCLEOTIDE SEQUENCE [LARGE SCALE GENOMIC DNA]</scope>
    <source>
        <strain evidence="5 6">323-1</strain>
    </source>
</reference>